<keyword evidence="8" id="KW-0443">Lipid metabolism</keyword>
<dbReference type="GO" id="GO:0016906">
    <property type="term" value="F:sterol 3-beta-glucosyltransferase activity"/>
    <property type="evidence" value="ECO:0007669"/>
    <property type="project" value="UniProtKB-EC"/>
</dbReference>
<comment type="caution">
    <text evidence="14">The sequence shown here is derived from an EMBL/GenBank/DDBJ whole genome shotgun (WGS) entry which is preliminary data.</text>
</comment>
<evidence type="ECO:0000256" key="8">
    <source>
        <dbReference type="ARBA" id="ARBA00023098"/>
    </source>
</evidence>
<reference evidence="14 15" key="1">
    <citation type="submission" date="2024-05" db="EMBL/GenBank/DDBJ databases">
        <title>De novo assembly of an allotetraploid wild potato.</title>
        <authorList>
            <person name="Hosaka A.J."/>
        </authorList>
    </citation>
    <scope>NUCLEOTIDE SEQUENCE [LARGE SCALE GENOMIC DNA]</scope>
    <source>
        <tissue evidence="14">Young leaves</tissue>
    </source>
</reference>
<evidence type="ECO:0000256" key="2">
    <source>
        <dbReference type="ARBA" id="ARBA00012650"/>
    </source>
</evidence>
<evidence type="ECO:0000256" key="10">
    <source>
        <dbReference type="ARBA" id="ARBA00023221"/>
    </source>
</evidence>
<dbReference type="PANTHER" id="PTHR48050:SF16">
    <property type="entry name" value="STEROL 3-BETA-GLUCOSYLTRANSFERASE UGT80B1"/>
    <property type="match status" value="1"/>
</dbReference>
<dbReference type="InterPro" id="IPR004276">
    <property type="entry name" value="GlycoTrans_28_N"/>
</dbReference>
<dbReference type="SUPFAM" id="SSF53756">
    <property type="entry name" value="UDP-Glycosyltransferase/glycogen phosphorylase"/>
    <property type="match status" value="1"/>
</dbReference>
<accession>A0ABD2UT28</accession>
<organism evidence="14 15">
    <name type="scientific">Solanum stoloniferum</name>
    <dbReference type="NCBI Taxonomy" id="62892"/>
    <lineage>
        <taxon>Eukaryota</taxon>
        <taxon>Viridiplantae</taxon>
        <taxon>Streptophyta</taxon>
        <taxon>Embryophyta</taxon>
        <taxon>Tracheophyta</taxon>
        <taxon>Spermatophyta</taxon>
        <taxon>Magnoliopsida</taxon>
        <taxon>eudicotyledons</taxon>
        <taxon>Gunneridae</taxon>
        <taxon>Pentapetalae</taxon>
        <taxon>asterids</taxon>
        <taxon>lamiids</taxon>
        <taxon>Solanales</taxon>
        <taxon>Solanaceae</taxon>
        <taxon>Solanoideae</taxon>
        <taxon>Solaneae</taxon>
        <taxon>Solanum</taxon>
    </lineage>
</organism>
<keyword evidence="5" id="KW-0808">Transferase</keyword>
<feature type="domain" description="Glycosyltransferase family 28 N-terminal" evidence="12">
    <location>
        <begin position="194"/>
        <end position="337"/>
    </location>
</feature>
<sequence length="647" mass="72032">MDSNGLNGNQSTRDSEVPNNADELRDATFSDELDDWRTSSSSLKDIRSSDEHADECLTPEMKYERTHPLLHPDSNNRSSSPPPQARRGLEHCITAPVTIGGGLFPEGQDMAFSRSLTERRVSPRHNLLLDRLSERGKQKLKLMKIQGDGTVEVDLTKSTPETSELLELRSVEEPTLTVDRIITDFNKSVPKLKIVVLIVGTRGDVQPFLAMAKRLQAFGHHVRLATHSNFRDFVKSGGIDFYPLGGDPRVLTGYMVRNKGLIPSGPREISVQRKQLKAIIESLLPACTEPDIETGEPFRAQAIIANPPAYGHAHVAEALGVPLHIFFTMPWTPTYEFPHPLARVPQPAAYWLSYIVVDLLIWWGIRGLINEFRKKKLNLPPIAYFSTYHGSLSHFPTGYMWSPHVVPKPKDWGSLVDIVGYCFLNLGSNYRPPEEFIKWIQNGPKPVYIGFGSMPLEDTIKTTNIILEALRNTGQRGILDRGWGDLGTCQDIPEDVFLVAEYPHDWLFPQCAAVVHHGGAGTTAMGLRAGCPTTIIPFFGDQFFWGDRIHQKGLGPAPIPIDQLSVQGLSDAITFMLQPDVKSRVMELAVLLENEDGVAGAVDAFHRHLPSEMPLPTPSYHEDIDGPNPLQWLFTRIGRICCLPCGS</sequence>
<keyword evidence="9" id="KW-1207">Sterol metabolism</keyword>
<evidence type="ECO:0000313" key="15">
    <source>
        <dbReference type="Proteomes" id="UP001627284"/>
    </source>
</evidence>
<dbReference type="GO" id="GO:0009791">
    <property type="term" value="P:post-embryonic development"/>
    <property type="evidence" value="ECO:0007669"/>
    <property type="project" value="UniProtKB-ARBA"/>
</dbReference>
<evidence type="ECO:0000259" key="12">
    <source>
        <dbReference type="Pfam" id="PF03033"/>
    </source>
</evidence>
<evidence type="ECO:0000256" key="7">
    <source>
        <dbReference type="ARBA" id="ARBA00023011"/>
    </source>
</evidence>
<keyword evidence="7" id="KW-0756">Sterol biosynthesis</keyword>
<comment type="similarity">
    <text evidence="1">Belongs to the glycosyltransferase 28 family.</text>
</comment>
<dbReference type="GO" id="GO:0016126">
    <property type="term" value="P:sterol biosynthetic process"/>
    <property type="evidence" value="ECO:0007669"/>
    <property type="project" value="UniProtKB-KW"/>
</dbReference>
<keyword evidence="15" id="KW-1185">Reference proteome</keyword>
<dbReference type="Proteomes" id="UP001627284">
    <property type="component" value="Unassembled WGS sequence"/>
</dbReference>
<dbReference type="InterPro" id="IPR002213">
    <property type="entry name" value="UDP_glucos_trans"/>
</dbReference>
<dbReference type="EMBL" id="JBJKTR010000004">
    <property type="protein sequence ID" value="KAL3371326.1"/>
    <property type="molecule type" value="Genomic_DNA"/>
</dbReference>
<dbReference type="AlphaFoldDB" id="A0ABD2UT28"/>
<dbReference type="GO" id="GO:0010154">
    <property type="term" value="P:fruit development"/>
    <property type="evidence" value="ECO:0007669"/>
    <property type="project" value="UniProtKB-ARBA"/>
</dbReference>
<feature type="region of interest" description="Disordered" evidence="11">
    <location>
        <begin position="1"/>
        <end position="55"/>
    </location>
</feature>
<evidence type="ECO:0000256" key="1">
    <source>
        <dbReference type="ARBA" id="ARBA00006962"/>
    </source>
</evidence>
<evidence type="ECO:0000256" key="4">
    <source>
        <dbReference type="ARBA" id="ARBA00022676"/>
    </source>
</evidence>
<dbReference type="Gene3D" id="3.40.50.2000">
    <property type="entry name" value="Glycogen Phosphorylase B"/>
    <property type="match status" value="2"/>
</dbReference>
<gene>
    <name evidence="14" type="ORF">AABB24_008056</name>
</gene>
<evidence type="ECO:0000313" key="14">
    <source>
        <dbReference type="EMBL" id="KAL3371326.1"/>
    </source>
</evidence>
<dbReference type="FunFam" id="3.40.50.2000:FF:000009">
    <property type="entry name" value="Sterol 3-beta-glucosyltransferase UGT80A2"/>
    <property type="match status" value="1"/>
</dbReference>
<dbReference type="FunFam" id="3.40.50.2000:FF:000030">
    <property type="entry name" value="Sterol 3-beta-glucosyltransferase UGT80A2"/>
    <property type="match status" value="1"/>
</dbReference>
<dbReference type="EC" id="2.4.1.173" evidence="2"/>
<dbReference type="Pfam" id="PF06722">
    <property type="entry name" value="EryCIII-like_C"/>
    <property type="match status" value="1"/>
</dbReference>
<keyword evidence="4" id="KW-0328">Glycosyltransferase</keyword>
<feature type="compositionally biased region" description="Polar residues" evidence="11">
    <location>
        <begin position="1"/>
        <end position="12"/>
    </location>
</feature>
<dbReference type="InterPro" id="IPR010610">
    <property type="entry name" value="EryCIII-like_C"/>
</dbReference>
<proteinExistence type="inferred from homology"/>
<evidence type="ECO:0000256" key="5">
    <source>
        <dbReference type="ARBA" id="ARBA00022679"/>
    </source>
</evidence>
<feature type="region of interest" description="Disordered" evidence="11">
    <location>
        <begin position="67"/>
        <end position="87"/>
    </location>
</feature>
<dbReference type="EMBL" id="JBJKTR010000004">
    <property type="protein sequence ID" value="KAL3371325.1"/>
    <property type="molecule type" value="Genomic_DNA"/>
</dbReference>
<keyword evidence="10" id="KW-0753">Steroid metabolism</keyword>
<evidence type="ECO:0000256" key="6">
    <source>
        <dbReference type="ARBA" id="ARBA00022955"/>
    </source>
</evidence>
<feature type="domain" description="Erythromycin biosynthesis protein CIII-like C-terminal" evidence="13">
    <location>
        <begin position="489"/>
        <end position="578"/>
    </location>
</feature>
<feature type="compositionally biased region" description="Basic and acidic residues" evidence="11">
    <location>
        <begin position="44"/>
        <end position="55"/>
    </location>
</feature>
<name>A0ABD2UT28_9SOLN</name>
<dbReference type="InterPro" id="IPR050426">
    <property type="entry name" value="Glycosyltransferase_28"/>
</dbReference>
<evidence type="ECO:0000256" key="3">
    <source>
        <dbReference type="ARBA" id="ARBA00022516"/>
    </source>
</evidence>
<keyword evidence="3" id="KW-0444">Lipid biosynthesis</keyword>
<evidence type="ECO:0000256" key="9">
    <source>
        <dbReference type="ARBA" id="ARBA00023166"/>
    </source>
</evidence>
<keyword evidence="6" id="KW-0752">Steroid biosynthesis</keyword>
<dbReference type="CDD" id="cd03784">
    <property type="entry name" value="GT1_Gtf-like"/>
    <property type="match status" value="1"/>
</dbReference>
<dbReference type="Pfam" id="PF03033">
    <property type="entry name" value="Glyco_transf_28"/>
    <property type="match status" value="1"/>
</dbReference>
<evidence type="ECO:0000256" key="11">
    <source>
        <dbReference type="SAM" id="MobiDB-lite"/>
    </source>
</evidence>
<evidence type="ECO:0000259" key="13">
    <source>
        <dbReference type="Pfam" id="PF06722"/>
    </source>
</evidence>
<protein>
    <recommendedName>
        <fullName evidence="2">sterol 3beta-glucosyltransferase</fullName>
        <ecNumber evidence="2">2.4.1.173</ecNumber>
    </recommendedName>
</protein>
<dbReference type="PANTHER" id="PTHR48050">
    <property type="entry name" value="STEROL 3-BETA-GLUCOSYLTRANSFERASE"/>
    <property type="match status" value="1"/>
</dbReference>